<accession>A0A3B0YLL1</accession>
<evidence type="ECO:0000313" key="1">
    <source>
        <dbReference type="EMBL" id="VAW81838.1"/>
    </source>
</evidence>
<dbReference type="EMBL" id="UOFL01000228">
    <property type="protein sequence ID" value="VAW81838.1"/>
    <property type="molecule type" value="Genomic_DNA"/>
</dbReference>
<gene>
    <name evidence="1" type="ORF">MNBD_GAMMA12-2000</name>
</gene>
<sequence length="231" mass="27055">MSKELNSCYLKKVILESFQDLEKGNGIGVRECAALDDYADDHELIQARALDVESNWWEYPDDCRDNYFDYALTYNCRDGILFHLPALMTAVIDGYGNIIDVSLYGYLCEGVAQNPQNIPHHGHRGYVNYLQSINVYKIIAYFKFNSQQIHAISLYLLWEMQNDSYHFFENREKWIAFNLKMHNIYKTHASDGNYTLTIEDVIAIVDENHRIVRDWFSAAKLDLKEWSVDKK</sequence>
<protein>
    <submittedName>
        <fullName evidence="1">Uncharacterized protein</fullName>
    </submittedName>
</protein>
<name>A0A3B0YLL1_9ZZZZ</name>
<dbReference type="AlphaFoldDB" id="A0A3B0YLL1"/>
<organism evidence="1">
    <name type="scientific">hydrothermal vent metagenome</name>
    <dbReference type="NCBI Taxonomy" id="652676"/>
    <lineage>
        <taxon>unclassified sequences</taxon>
        <taxon>metagenomes</taxon>
        <taxon>ecological metagenomes</taxon>
    </lineage>
</organism>
<dbReference type="InterPro" id="IPR046560">
    <property type="entry name" value="DUF6714"/>
</dbReference>
<dbReference type="Pfam" id="PF20461">
    <property type="entry name" value="DUF6714"/>
    <property type="match status" value="1"/>
</dbReference>
<proteinExistence type="predicted"/>
<reference evidence="1" key="1">
    <citation type="submission" date="2018-06" db="EMBL/GenBank/DDBJ databases">
        <authorList>
            <person name="Zhirakovskaya E."/>
        </authorList>
    </citation>
    <scope>NUCLEOTIDE SEQUENCE</scope>
</reference>